<dbReference type="STRING" id="1841861.GCA_900157365_03407"/>
<dbReference type="Proteomes" id="UP000240424">
    <property type="component" value="Unassembled WGS sequence"/>
</dbReference>
<gene>
    <name evidence="2" type="ORF">MNAB215_5087</name>
</gene>
<sequence>MMSASLTLDTARRNDGKLVLTAAGEIDLSNIDVFDQALTAATSEAVGGGVTLTVDLRAVEYLDSAAINALFTRADHIDLIAHPILMPILKISGLAELVTIESAPTAAGD</sequence>
<dbReference type="SUPFAM" id="SSF52091">
    <property type="entry name" value="SpoIIaa-like"/>
    <property type="match status" value="1"/>
</dbReference>
<protein>
    <submittedName>
        <fullName evidence="2">Anti-anti-sigma regulatory factor (Antagonist of anti-sigma factor)</fullName>
    </submittedName>
</protein>
<dbReference type="AlphaFoldDB" id="A0A2U3PGH1"/>
<reference evidence="2 3" key="1">
    <citation type="submission" date="2017-01" db="EMBL/GenBank/DDBJ databases">
        <authorList>
            <consortium name="Urmite Genomes"/>
        </authorList>
    </citation>
    <scope>NUCLEOTIDE SEQUENCE [LARGE SCALE GENOMIC DNA]</scope>
    <source>
        <strain evidence="2 3">AB215</strain>
    </source>
</reference>
<dbReference type="EMBL" id="FUEZ01000004">
    <property type="protein sequence ID" value="SPM42867.1"/>
    <property type="molecule type" value="Genomic_DNA"/>
</dbReference>
<dbReference type="Gene3D" id="3.30.750.24">
    <property type="entry name" value="STAS domain"/>
    <property type="match status" value="1"/>
</dbReference>
<feature type="domain" description="STAS" evidence="1">
    <location>
        <begin position="7"/>
        <end position="70"/>
    </location>
</feature>
<dbReference type="Pfam" id="PF01740">
    <property type="entry name" value="STAS"/>
    <property type="match status" value="1"/>
</dbReference>
<dbReference type="InterPro" id="IPR002645">
    <property type="entry name" value="STAS_dom"/>
</dbReference>
<evidence type="ECO:0000313" key="3">
    <source>
        <dbReference type="Proteomes" id="UP000240424"/>
    </source>
</evidence>
<keyword evidence="3" id="KW-1185">Reference proteome</keyword>
<dbReference type="CDD" id="cd07043">
    <property type="entry name" value="STAS_anti-anti-sigma_factors"/>
    <property type="match status" value="1"/>
</dbReference>
<dbReference type="InterPro" id="IPR036513">
    <property type="entry name" value="STAS_dom_sf"/>
</dbReference>
<accession>A0A2U3PGH1</accession>
<organism evidence="2 3">
    <name type="scientific">Mycobacterium numidiamassiliense</name>
    <dbReference type="NCBI Taxonomy" id="1841861"/>
    <lineage>
        <taxon>Bacteria</taxon>
        <taxon>Bacillati</taxon>
        <taxon>Actinomycetota</taxon>
        <taxon>Actinomycetes</taxon>
        <taxon>Mycobacteriales</taxon>
        <taxon>Mycobacteriaceae</taxon>
        <taxon>Mycobacterium</taxon>
    </lineage>
</organism>
<dbReference type="PROSITE" id="PS50801">
    <property type="entry name" value="STAS"/>
    <property type="match status" value="1"/>
</dbReference>
<evidence type="ECO:0000313" key="2">
    <source>
        <dbReference type="EMBL" id="SPM42867.1"/>
    </source>
</evidence>
<proteinExistence type="predicted"/>
<name>A0A2U3PGH1_9MYCO</name>
<evidence type="ECO:0000259" key="1">
    <source>
        <dbReference type="PROSITE" id="PS50801"/>
    </source>
</evidence>